<dbReference type="Proteomes" id="UP000027345">
    <property type="component" value="Unassembled WGS sequence"/>
</dbReference>
<reference evidence="7 8" key="1">
    <citation type="submission" date="2014-05" db="EMBL/GenBank/DDBJ databases">
        <title>Draft genome sequence of Amycolatopsis rifamycinica DSM 46095.</title>
        <authorList>
            <person name="Lal R."/>
            <person name="Saxena A."/>
            <person name="Kumari R."/>
            <person name="Mukherjee U."/>
            <person name="Singh P."/>
            <person name="Sangwan N."/>
            <person name="Mahato N.K."/>
        </authorList>
    </citation>
    <scope>NUCLEOTIDE SEQUENCE [LARGE SCALE GENOMIC DNA]</scope>
    <source>
        <strain evidence="7 8">DSM 46095</strain>
    </source>
</reference>
<keyword evidence="4" id="KW-0566">Pantothenate biosynthesis</keyword>
<organism evidence="7 8">
    <name type="scientific">Amycolatopsis rifamycinica</name>
    <dbReference type="NCBI Taxonomy" id="287986"/>
    <lineage>
        <taxon>Bacteria</taxon>
        <taxon>Bacillati</taxon>
        <taxon>Actinomycetota</taxon>
        <taxon>Actinomycetes</taxon>
        <taxon>Pseudonocardiales</taxon>
        <taxon>Pseudonocardiaceae</taxon>
        <taxon>Amycolatopsis</taxon>
    </lineage>
</organism>
<dbReference type="NCBIfam" id="TIGR00745">
    <property type="entry name" value="apbA_panE"/>
    <property type="match status" value="1"/>
</dbReference>
<dbReference type="EC" id="1.1.1.169" evidence="4"/>
<keyword evidence="2 4" id="KW-0521">NADP</keyword>
<dbReference type="GO" id="GO:0015940">
    <property type="term" value="P:pantothenate biosynthetic process"/>
    <property type="evidence" value="ECO:0007669"/>
    <property type="project" value="UniProtKB-UniPathway"/>
</dbReference>
<dbReference type="eggNOG" id="COG1893">
    <property type="taxonomic scope" value="Bacteria"/>
</dbReference>
<comment type="caution">
    <text evidence="7">The sequence shown here is derived from an EMBL/GenBank/DDBJ whole genome shotgun (WGS) entry which is preliminary data.</text>
</comment>
<comment type="function">
    <text evidence="4">Catalyzes the NADPH-dependent reduction of ketopantoate into pantoic acid.</text>
</comment>
<evidence type="ECO:0000256" key="1">
    <source>
        <dbReference type="ARBA" id="ARBA00007870"/>
    </source>
</evidence>
<comment type="catalytic activity">
    <reaction evidence="4">
        <text>(R)-pantoate + NADP(+) = 2-dehydropantoate + NADPH + H(+)</text>
        <dbReference type="Rhea" id="RHEA:16233"/>
        <dbReference type="ChEBI" id="CHEBI:11561"/>
        <dbReference type="ChEBI" id="CHEBI:15378"/>
        <dbReference type="ChEBI" id="CHEBI:15980"/>
        <dbReference type="ChEBI" id="CHEBI:57783"/>
        <dbReference type="ChEBI" id="CHEBI:58349"/>
        <dbReference type="EC" id="1.1.1.169"/>
    </reaction>
</comment>
<dbReference type="PANTHER" id="PTHR21708:SF26">
    <property type="entry name" value="2-DEHYDROPANTOATE 2-REDUCTASE"/>
    <property type="match status" value="1"/>
</dbReference>
<dbReference type="GO" id="GO:0008677">
    <property type="term" value="F:2-dehydropantoate 2-reductase activity"/>
    <property type="evidence" value="ECO:0007669"/>
    <property type="project" value="UniProtKB-EC"/>
</dbReference>
<keyword evidence="3 4" id="KW-0560">Oxidoreductase</keyword>
<evidence type="ECO:0000256" key="3">
    <source>
        <dbReference type="ARBA" id="ARBA00023002"/>
    </source>
</evidence>
<dbReference type="SUPFAM" id="SSF51735">
    <property type="entry name" value="NAD(P)-binding Rossmann-fold domains"/>
    <property type="match status" value="1"/>
</dbReference>
<name>A0A066U6X9_9PSEU</name>
<dbReference type="NCBIfam" id="NF005091">
    <property type="entry name" value="PRK06522.2-2"/>
    <property type="match status" value="1"/>
</dbReference>
<dbReference type="Gene3D" id="1.10.1040.10">
    <property type="entry name" value="N-(1-d-carboxylethyl)-l-norvaline Dehydrogenase, domain 2"/>
    <property type="match status" value="1"/>
</dbReference>
<dbReference type="SUPFAM" id="SSF48179">
    <property type="entry name" value="6-phosphogluconate dehydrogenase C-terminal domain-like"/>
    <property type="match status" value="1"/>
</dbReference>
<evidence type="ECO:0000256" key="2">
    <source>
        <dbReference type="ARBA" id="ARBA00022857"/>
    </source>
</evidence>
<dbReference type="RefSeq" id="WP_043783277.1">
    <property type="nucleotide sequence ID" value="NZ_JMQI01000047.1"/>
</dbReference>
<comment type="pathway">
    <text evidence="4">Cofactor biosynthesis; (R)-pantothenate biosynthesis; (R)-pantoate from 3-methyl-2-oxobutanoate: step 2/2.</text>
</comment>
<evidence type="ECO:0000259" key="6">
    <source>
        <dbReference type="Pfam" id="PF08546"/>
    </source>
</evidence>
<dbReference type="PANTHER" id="PTHR21708">
    <property type="entry name" value="PROBABLE 2-DEHYDROPANTOATE 2-REDUCTASE"/>
    <property type="match status" value="1"/>
</dbReference>
<dbReference type="InterPro" id="IPR013332">
    <property type="entry name" value="KPR_N"/>
</dbReference>
<dbReference type="Pfam" id="PF08546">
    <property type="entry name" value="ApbA_C"/>
    <property type="match status" value="1"/>
</dbReference>
<dbReference type="Gene3D" id="3.40.50.720">
    <property type="entry name" value="NAD(P)-binding Rossmann-like Domain"/>
    <property type="match status" value="1"/>
</dbReference>
<evidence type="ECO:0000259" key="5">
    <source>
        <dbReference type="Pfam" id="PF02558"/>
    </source>
</evidence>
<feature type="domain" description="Ketopantoate reductase C-terminal" evidence="6">
    <location>
        <begin position="175"/>
        <end position="298"/>
    </location>
</feature>
<dbReference type="InterPro" id="IPR013752">
    <property type="entry name" value="KPA_reductase"/>
</dbReference>
<dbReference type="OrthoDB" id="9796561at2"/>
<dbReference type="InterPro" id="IPR051402">
    <property type="entry name" value="KPR-Related"/>
</dbReference>
<dbReference type="FunFam" id="1.10.1040.10:FF:000017">
    <property type="entry name" value="2-dehydropantoate 2-reductase"/>
    <property type="match status" value="1"/>
</dbReference>
<dbReference type="InterPro" id="IPR036291">
    <property type="entry name" value="NAD(P)-bd_dom_sf"/>
</dbReference>
<keyword evidence="8" id="KW-1185">Reference proteome</keyword>
<protein>
    <recommendedName>
        <fullName evidence="4">2-dehydropantoate 2-reductase</fullName>
        <ecNumber evidence="4">1.1.1.169</ecNumber>
    </recommendedName>
    <alternativeName>
        <fullName evidence="4">Ketopantoate reductase</fullName>
    </alternativeName>
</protein>
<gene>
    <name evidence="7" type="ORF">DV20_22525</name>
</gene>
<dbReference type="Pfam" id="PF02558">
    <property type="entry name" value="ApbA"/>
    <property type="match status" value="1"/>
</dbReference>
<dbReference type="UniPathway" id="UPA00028">
    <property type="reaction ID" value="UER00004"/>
</dbReference>
<evidence type="ECO:0000313" key="8">
    <source>
        <dbReference type="Proteomes" id="UP000027345"/>
    </source>
</evidence>
<dbReference type="InterPro" id="IPR013328">
    <property type="entry name" value="6PGD_dom2"/>
</dbReference>
<dbReference type="AlphaFoldDB" id="A0A066U6X9"/>
<proteinExistence type="inferred from homology"/>
<feature type="domain" description="Ketopantoate reductase N-terminal" evidence="5">
    <location>
        <begin position="4"/>
        <end position="149"/>
    </location>
</feature>
<dbReference type="InterPro" id="IPR003710">
    <property type="entry name" value="ApbA"/>
</dbReference>
<accession>A0A066U6X9</accession>
<comment type="similarity">
    <text evidence="1 4">Belongs to the ketopantoate reductase family.</text>
</comment>
<evidence type="ECO:0000256" key="4">
    <source>
        <dbReference type="RuleBase" id="RU362068"/>
    </source>
</evidence>
<evidence type="ECO:0000313" key="7">
    <source>
        <dbReference type="EMBL" id="KDN19879.1"/>
    </source>
</evidence>
<dbReference type="EMBL" id="JMQI01000047">
    <property type="protein sequence ID" value="KDN19879.1"/>
    <property type="molecule type" value="Genomic_DNA"/>
</dbReference>
<dbReference type="GO" id="GO:0005737">
    <property type="term" value="C:cytoplasm"/>
    <property type="evidence" value="ECO:0007669"/>
    <property type="project" value="TreeGrafter"/>
</dbReference>
<dbReference type="STRING" id="287986.DV20_22525"/>
<sequence length="301" mass="31351">MKFAIIGAGGLGGFFGARLADAGHDVSFLARGEHLTALRERGLTLLAPDGTATARPVHATADPAELDPADAVLLAVKIAQLDAAVAALPPWADAVITLQNGVDAPAQVARTVGKDAVLPGVAKVIAALAGPGTVRHVGGPGSLDFAEWDNRPSERAERIRAAFGTAGIPTTPPADIWTELWAKFLFIAPLGGLGAVAGVPFGELREHPETRRTLQAAMVEVERLARASGVELPADVVARTMAFVDRQPADGTTSMQRDIAAGRPSELDAWTGSVVRLGREAGIPTPVNDVLYAVLRLREGR</sequence>
<dbReference type="InterPro" id="IPR008927">
    <property type="entry name" value="6-PGluconate_DH-like_C_sf"/>
</dbReference>